<keyword evidence="2" id="KW-1185">Reference proteome</keyword>
<sequence>MSFKKISSNISERKLSDKCDHFDYIKENSLNPSEDLLKIYMNDLNKIYNQTFNDNNQIIDFIQQDKSSDDKPPGGDRFKICKEKAFDYLQKSEQINSYLESITLKSNSGYISENDIKNLVDKQHLKKQNSLNYLINLCKNFEVNSQNLENLEKIDEFLGEGLEKFKTYITQSLDYLSLHQNQSDFDPIKIIMVYNIPGSGVKSILNKILNDKMSLKTSHNEQCEPMFKVFRVDFKNLIHDNRIELFFVENLINSINLLMAKNRINILLIFENLEIVFEDEKFKFFKLRFMGDLLFELNLLDKTIDNLSQNKLLFCLLSQSPWIFPSALIRQFDKKIFCGTLNKLEKEDLIKNNLSKMIKKLEKKWIFENFEIFSKQISLVKTLRNLSDNKDLNLKLLKAWFDQMENFLVNFVEDLIEIKINNENFEMDDFKSYVKQMEKSNWQTARTKIRVVQKLSLRKYK</sequence>
<organism evidence="1 2">
    <name type="scientific">Brachionus calyciflorus</name>
    <dbReference type="NCBI Taxonomy" id="104777"/>
    <lineage>
        <taxon>Eukaryota</taxon>
        <taxon>Metazoa</taxon>
        <taxon>Spiralia</taxon>
        <taxon>Gnathifera</taxon>
        <taxon>Rotifera</taxon>
        <taxon>Eurotatoria</taxon>
        <taxon>Monogononta</taxon>
        <taxon>Pseudotrocha</taxon>
        <taxon>Ploima</taxon>
        <taxon>Brachionidae</taxon>
        <taxon>Brachionus</taxon>
    </lineage>
</organism>
<reference evidence="1" key="1">
    <citation type="submission" date="2021-02" db="EMBL/GenBank/DDBJ databases">
        <authorList>
            <person name="Nowell W R."/>
        </authorList>
    </citation>
    <scope>NUCLEOTIDE SEQUENCE</scope>
    <source>
        <strain evidence="1">Ploen Becks lab</strain>
    </source>
</reference>
<evidence type="ECO:0000313" key="1">
    <source>
        <dbReference type="EMBL" id="CAF0722178.1"/>
    </source>
</evidence>
<accession>A0A813MHU0</accession>
<comment type="caution">
    <text evidence="1">The sequence shown here is derived from an EMBL/GenBank/DDBJ whole genome shotgun (WGS) entry which is preliminary data.</text>
</comment>
<evidence type="ECO:0000313" key="2">
    <source>
        <dbReference type="Proteomes" id="UP000663879"/>
    </source>
</evidence>
<protein>
    <submittedName>
        <fullName evidence="1">Uncharacterized protein</fullName>
    </submittedName>
</protein>
<name>A0A813MHU0_9BILA</name>
<dbReference type="EMBL" id="CAJNOC010000169">
    <property type="protein sequence ID" value="CAF0722178.1"/>
    <property type="molecule type" value="Genomic_DNA"/>
</dbReference>
<dbReference type="Proteomes" id="UP000663879">
    <property type="component" value="Unassembled WGS sequence"/>
</dbReference>
<dbReference type="AlphaFoldDB" id="A0A813MHU0"/>
<dbReference type="OrthoDB" id="10484269at2759"/>
<gene>
    <name evidence="1" type="ORF">OXX778_LOCUS2242</name>
</gene>
<proteinExistence type="predicted"/>